<dbReference type="InterPro" id="IPR007110">
    <property type="entry name" value="Ig-like_dom"/>
</dbReference>
<evidence type="ECO:0000259" key="7">
    <source>
        <dbReference type="PROSITE" id="PS50853"/>
    </source>
</evidence>
<keyword evidence="4" id="KW-0812">Transmembrane</keyword>
<dbReference type="SUPFAM" id="SSF48726">
    <property type="entry name" value="Immunoglobulin"/>
    <property type="match status" value="1"/>
</dbReference>
<evidence type="ECO:0000256" key="3">
    <source>
        <dbReference type="SAM" id="MobiDB-lite"/>
    </source>
</evidence>
<dbReference type="EMBL" id="JAWDGP010000638">
    <property type="protein sequence ID" value="KAK3798699.1"/>
    <property type="molecule type" value="Genomic_DNA"/>
</dbReference>
<dbReference type="Proteomes" id="UP001283361">
    <property type="component" value="Unassembled WGS sequence"/>
</dbReference>
<feature type="region of interest" description="Disordered" evidence="3">
    <location>
        <begin position="1081"/>
        <end position="1107"/>
    </location>
</feature>
<sequence>MAIDRAWRRLVCSKQSVLVIVLVTALTPCVTSAPVEPSTAPTAAPRQHLSAAPFQEYGVVSPADPFEFEGQRVQLNCTIKDPGQQRNSSNLFFVKKTTQGKKTLETDLIQVHDWQTISVTLLNVSVEDEGAYTCLLRSDSPGEQHTVIGHQILQVDYKPQPVQNVTCEVYNWQEMNCEWQLGVTFNHPENIKVDVYYAVADESFRCLKTTKTSCQWDQSTYQHVHHYWVQVDVIYQLNGRVRTKSKKLFGIETQLYETTALDSEHPGMLTVQALVRPAEVQNLTGWAESDSCILLSWRYPWEEYTGKTFVGQVMPSSGEDRWKDIILNVTSEDIADRYSRQSLVCNLQPHNLYSFRVAVDPFDRHAKEIFRQGHRSEWRETSILTEQGVPDAAPQLCPGCFYEIQDDSKKKNVKVIWKDIPKASRRGKLTHYNVIYTGLATGIQHSVQSQLSDNGAPQTSVQLNLPSRTEDFQVEIRGATIAGVSPMSASMIIPSLGSVPAAVPNDIKQMWVERSQPENKALRLFYNWTLPPTDSRRRIRGSKTSTFLIVWCKGSRLDYRCEESVGWMELPLRQLTFVHDTELAEFDPNDLLIGIATTVKAGQDSLSSGLVWNPCLYAWRQIPRASPSNLRVFPNDSARGLTVVWDKHGCLEEPSRVLAYLVRYRFLQSEDGFWHEKKDKKVKVTGEVTEVVLPNLVKGRIYRISVAALSSAGPGPENVKNFTFTGSKETGPPGSSTPIILGVLGVLGCAAIGLFLAVRCYKKRKKLIDLEDFIDFSLPENTNGNMVREPSPQASDSSGEGNHNSSTPLLEPNASAPREDSRRLEERRNCRVLVDPVCEPGADNSAQRQPNGIQSLLQLPPSSTSDSVGSYQVMGVSAQDIPVPPNEHCNDASQVTTSMDHTSPDFDSETDFTRSVNFRIPAKQHDVKIFHLHEEDALAVDEPLKLASKQTNVETQSSVDLAPYVFKCQSSPQHLGSLPNFPEDRSFSQPSGRAPNTAANLSQKINIDRQTSDHRSFGDAAAMSHPFSQVLTDTKSGLAKQDEALNDQRSQAVMEQNSSSFLPHIEDHPITVEVSEQIEEFPQARHPSQEPHAHSQNISSHREAHSYNSGLSAYQEPLPQNICRSENFQSSQESNGPQNIPPSRNTTNMGHVRDTEGTGAPQVAPCDERGGNQSISPYLSHTEMKQM</sequence>
<dbReference type="InterPro" id="IPR003961">
    <property type="entry name" value="FN3_dom"/>
</dbReference>
<dbReference type="Pfam" id="PF00041">
    <property type="entry name" value="fn3"/>
    <property type="match status" value="1"/>
</dbReference>
<evidence type="ECO:0000313" key="8">
    <source>
        <dbReference type="EMBL" id="KAK3798699.1"/>
    </source>
</evidence>
<comment type="caution">
    <text evidence="8">The sequence shown here is derived from an EMBL/GenBank/DDBJ whole genome shotgun (WGS) entry which is preliminary data.</text>
</comment>
<dbReference type="InterPro" id="IPR013783">
    <property type="entry name" value="Ig-like_fold"/>
</dbReference>
<feature type="region of interest" description="Disordered" evidence="3">
    <location>
        <begin position="779"/>
        <end position="825"/>
    </location>
</feature>
<dbReference type="SUPFAM" id="SSF49265">
    <property type="entry name" value="Fibronectin type III"/>
    <property type="match status" value="3"/>
</dbReference>
<evidence type="ECO:0000259" key="6">
    <source>
        <dbReference type="PROSITE" id="PS50835"/>
    </source>
</evidence>
<keyword evidence="1" id="KW-0677">Repeat</keyword>
<keyword evidence="4" id="KW-0472">Membrane</keyword>
<feature type="compositionally biased region" description="Polar residues" evidence="3">
    <location>
        <begin position="1127"/>
        <end position="1149"/>
    </location>
</feature>
<gene>
    <name evidence="8" type="ORF">RRG08_029479</name>
</gene>
<evidence type="ECO:0000313" key="9">
    <source>
        <dbReference type="Proteomes" id="UP001283361"/>
    </source>
</evidence>
<feature type="chain" id="PRO_5042053968" evidence="5">
    <location>
        <begin position="33"/>
        <end position="1187"/>
    </location>
</feature>
<dbReference type="PROSITE" id="PS50835">
    <property type="entry name" value="IG_LIKE"/>
    <property type="match status" value="1"/>
</dbReference>
<evidence type="ECO:0000256" key="1">
    <source>
        <dbReference type="ARBA" id="ARBA00022737"/>
    </source>
</evidence>
<protein>
    <submittedName>
        <fullName evidence="8">Uncharacterized protein</fullName>
    </submittedName>
</protein>
<evidence type="ECO:0000256" key="4">
    <source>
        <dbReference type="SAM" id="Phobius"/>
    </source>
</evidence>
<dbReference type="InterPro" id="IPR051622">
    <property type="entry name" value="R-tyr_protein_phosphatases"/>
</dbReference>
<feature type="domain" description="Ig-like" evidence="6">
    <location>
        <begin position="37"/>
        <end position="148"/>
    </location>
</feature>
<proteinExistence type="predicted"/>
<organism evidence="8 9">
    <name type="scientific">Elysia crispata</name>
    <name type="common">lettuce slug</name>
    <dbReference type="NCBI Taxonomy" id="231223"/>
    <lineage>
        <taxon>Eukaryota</taxon>
        <taxon>Metazoa</taxon>
        <taxon>Spiralia</taxon>
        <taxon>Lophotrochozoa</taxon>
        <taxon>Mollusca</taxon>
        <taxon>Gastropoda</taxon>
        <taxon>Heterobranchia</taxon>
        <taxon>Euthyneura</taxon>
        <taxon>Panpulmonata</taxon>
        <taxon>Sacoglossa</taxon>
        <taxon>Placobranchoidea</taxon>
        <taxon>Plakobranchidae</taxon>
        <taxon>Elysia</taxon>
    </lineage>
</organism>
<feature type="compositionally biased region" description="Polar residues" evidence="3">
    <location>
        <begin position="792"/>
        <end position="808"/>
    </location>
</feature>
<keyword evidence="4" id="KW-1133">Transmembrane helix</keyword>
<feature type="domain" description="Fibronectin type-III" evidence="7">
    <location>
        <begin position="626"/>
        <end position="730"/>
    </location>
</feature>
<feature type="transmembrane region" description="Helical" evidence="4">
    <location>
        <begin position="739"/>
        <end position="758"/>
    </location>
</feature>
<keyword evidence="2" id="KW-1015">Disulfide bond</keyword>
<reference evidence="8" key="1">
    <citation type="journal article" date="2023" name="G3 (Bethesda)">
        <title>A reference genome for the long-term kleptoplast-retaining sea slug Elysia crispata morphotype clarki.</title>
        <authorList>
            <person name="Eastman K.E."/>
            <person name="Pendleton A.L."/>
            <person name="Shaikh M.A."/>
            <person name="Suttiyut T."/>
            <person name="Ogas R."/>
            <person name="Tomko P."/>
            <person name="Gavelis G."/>
            <person name="Widhalm J.R."/>
            <person name="Wisecaver J.H."/>
        </authorList>
    </citation>
    <scope>NUCLEOTIDE SEQUENCE</scope>
    <source>
        <strain evidence="8">ECLA1</strain>
    </source>
</reference>
<evidence type="ECO:0000256" key="5">
    <source>
        <dbReference type="SAM" id="SignalP"/>
    </source>
</evidence>
<keyword evidence="9" id="KW-1185">Reference proteome</keyword>
<dbReference type="SMART" id="SM00060">
    <property type="entry name" value="FN3"/>
    <property type="match status" value="2"/>
</dbReference>
<accession>A0AAE1B2M2</accession>
<dbReference type="PANTHER" id="PTHR24051">
    <property type="entry name" value="SUSHI DOMAIN-CONTAINING PROTEIN 1"/>
    <property type="match status" value="1"/>
</dbReference>
<dbReference type="InterPro" id="IPR036179">
    <property type="entry name" value="Ig-like_dom_sf"/>
</dbReference>
<dbReference type="PROSITE" id="PS50853">
    <property type="entry name" value="FN3"/>
    <property type="match status" value="1"/>
</dbReference>
<name>A0AAE1B2M2_9GAST</name>
<evidence type="ECO:0000256" key="2">
    <source>
        <dbReference type="ARBA" id="ARBA00023157"/>
    </source>
</evidence>
<feature type="region of interest" description="Disordered" evidence="3">
    <location>
        <begin position="975"/>
        <end position="1006"/>
    </location>
</feature>
<dbReference type="Gene3D" id="2.60.40.10">
    <property type="entry name" value="Immunoglobulins"/>
    <property type="match status" value="4"/>
</dbReference>
<feature type="signal peptide" evidence="5">
    <location>
        <begin position="1"/>
        <end position="32"/>
    </location>
</feature>
<feature type="region of interest" description="Disordered" evidence="3">
    <location>
        <begin position="1127"/>
        <end position="1187"/>
    </location>
</feature>
<dbReference type="PANTHER" id="PTHR24051:SF9">
    <property type="entry name" value="FIBRONECTIN TYPE-III DOMAIN-CONTAINING PROTEIN"/>
    <property type="match status" value="1"/>
</dbReference>
<dbReference type="AlphaFoldDB" id="A0AAE1B2M2"/>
<keyword evidence="5" id="KW-0732">Signal</keyword>
<dbReference type="CDD" id="cd00063">
    <property type="entry name" value="FN3"/>
    <property type="match status" value="1"/>
</dbReference>
<dbReference type="InterPro" id="IPR036116">
    <property type="entry name" value="FN3_sf"/>
</dbReference>